<keyword evidence="2" id="KW-0012">Acyltransferase</keyword>
<dbReference type="Proteomes" id="UP000321638">
    <property type="component" value="Unassembled WGS sequence"/>
</dbReference>
<dbReference type="CDD" id="cd04301">
    <property type="entry name" value="NAT_SF"/>
    <property type="match status" value="1"/>
</dbReference>
<proteinExistence type="predicted"/>
<keyword evidence="5" id="KW-1185">Reference proteome</keyword>
<comment type="caution">
    <text evidence="4">The sequence shown here is derived from an EMBL/GenBank/DDBJ whole genome shotgun (WGS) entry which is preliminary data.</text>
</comment>
<dbReference type="PANTHER" id="PTHR43877">
    <property type="entry name" value="AMINOALKYLPHOSPHONATE N-ACETYLTRANSFERASE-RELATED-RELATED"/>
    <property type="match status" value="1"/>
</dbReference>
<dbReference type="OrthoDB" id="9805924at2"/>
<dbReference type="AlphaFoldDB" id="A0A5C8PC30"/>
<dbReference type="PANTHER" id="PTHR43877:SF2">
    <property type="entry name" value="AMINOALKYLPHOSPHONATE N-ACETYLTRANSFERASE-RELATED"/>
    <property type="match status" value="1"/>
</dbReference>
<dbReference type="PROSITE" id="PS51186">
    <property type="entry name" value="GNAT"/>
    <property type="match status" value="1"/>
</dbReference>
<dbReference type="GO" id="GO:0016747">
    <property type="term" value="F:acyltransferase activity, transferring groups other than amino-acyl groups"/>
    <property type="evidence" value="ECO:0007669"/>
    <property type="project" value="InterPro"/>
</dbReference>
<evidence type="ECO:0000313" key="5">
    <source>
        <dbReference type="Proteomes" id="UP000321638"/>
    </source>
</evidence>
<gene>
    <name evidence="4" type="ORF">FHP25_32905</name>
</gene>
<dbReference type="InterPro" id="IPR016181">
    <property type="entry name" value="Acyl_CoA_acyltransferase"/>
</dbReference>
<evidence type="ECO:0000256" key="1">
    <source>
        <dbReference type="ARBA" id="ARBA00022679"/>
    </source>
</evidence>
<evidence type="ECO:0000259" key="3">
    <source>
        <dbReference type="PROSITE" id="PS51186"/>
    </source>
</evidence>
<dbReference type="Gene3D" id="3.40.630.30">
    <property type="match status" value="1"/>
</dbReference>
<reference evidence="4 5" key="1">
    <citation type="submission" date="2019-06" db="EMBL/GenBank/DDBJ databases">
        <title>New taxonomy in bacterial strain CC-CFT640, isolated from vineyard.</title>
        <authorList>
            <person name="Lin S.-Y."/>
            <person name="Tsai C.-F."/>
            <person name="Young C.-C."/>
        </authorList>
    </citation>
    <scope>NUCLEOTIDE SEQUENCE [LARGE SCALE GENOMIC DNA]</scope>
    <source>
        <strain evidence="4 5">CC-CFT640</strain>
    </source>
</reference>
<organism evidence="4 5">
    <name type="scientific">Vineibacter terrae</name>
    <dbReference type="NCBI Taxonomy" id="2586908"/>
    <lineage>
        <taxon>Bacteria</taxon>
        <taxon>Pseudomonadati</taxon>
        <taxon>Pseudomonadota</taxon>
        <taxon>Alphaproteobacteria</taxon>
        <taxon>Hyphomicrobiales</taxon>
        <taxon>Vineibacter</taxon>
    </lineage>
</organism>
<feature type="domain" description="N-acetyltransferase" evidence="3">
    <location>
        <begin position="4"/>
        <end position="162"/>
    </location>
</feature>
<dbReference type="SUPFAM" id="SSF55729">
    <property type="entry name" value="Acyl-CoA N-acyltransferases (Nat)"/>
    <property type="match status" value="1"/>
</dbReference>
<keyword evidence="1 4" id="KW-0808">Transferase</keyword>
<dbReference type="Pfam" id="PF00583">
    <property type="entry name" value="Acetyltransf_1"/>
    <property type="match status" value="1"/>
</dbReference>
<dbReference type="RefSeq" id="WP_147851251.1">
    <property type="nucleotide sequence ID" value="NZ_VDUZ01000053.1"/>
</dbReference>
<protein>
    <submittedName>
        <fullName evidence="4">GNAT family N-acetyltransferase</fullName>
    </submittedName>
</protein>
<dbReference type="InterPro" id="IPR050832">
    <property type="entry name" value="Bact_Acetyltransf"/>
</dbReference>
<sequence>MSDATIRRATGADRPWLITAMAGISDHEHALHDSRRPGADCAEAYLTQIEAAITAQGGAILVAARGEERLGCIAFHVAREVNAAQTPDSNVYGYVSDLYVAPAARRQGLASRLLAEAERHFRDAGLRRMRIGSLAANASAVGAYHRFGFEAYEVVLEKRLVP</sequence>
<accession>A0A5C8PC30</accession>
<evidence type="ECO:0000256" key="2">
    <source>
        <dbReference type="ARBA" id="ARBA00023315"/>
    </source>
</evidence>
<dbReference type="InterPro" id="IPR000182">
    <property type="entry name" value="GNAT_dom"/>
</dbReference>
<name>A0A5C8PC30_9HYPH</name>
<evidence type="ECO:0000313" key="4">
    <source>
        <dbReference type="EMBL" id="TXL70804.1"/>
    </source>
</evidence>
<dbReference type="EMBL" id="VDUZ01000053">
    <property type="protein sequence ID" value="TXL70804.1"/>
    <property type="molecule type" value="Genomic_DNA"/>
</dbReference>